<dbReference type="AlphaFoldDB" id="A0AAV3XIJ6"/>
<accession>A0AAV3XIJ6</accession>
<reference evidence="2" key="1">
    <citation type="submission" date="2019-10" db="EMBL/GenBank/DDBJ databases">
        <title>Draft genome sequece of Microseira wollei NIES-4236.</title>
        <authorList>
            <person name="Yamaguchi H."/>
            <person name="Suzuki S."/>
            <person name="Kawachi M."/>
        </authorList>
    </citation>
    <scope>NUCLEOTIDE SEQUENCE</scope>
    <source>
        <strain evidence="2">NIES-4236</strain>
    </source>
</reference>
<proteinExistence type="predicted"/>
<organism evidence="2 3">
    <name type="scientific">Microseira wollei NIES-4236</name>
    <dbReference type="NCBI Taxonomy" id="2530354"/>
    <lineage>
        <taxon>Bacteria</taxon>
        <taxon>Bacillati</taxon>
        <taxon>Cyanobacteriota</taxon>
        <taxon>Cyanophyceae</taxon>
        <taxon>Oscillatoriophycideae</taxon>
        <taxon>Aerosakkonematales</taxon>
        <taxon>Aerosakkonemataceae</taxon>
        <taxon>Microseira</taxon>
    </lineage>
</organism>
<dbReference type="EMBL" id="BLAY01000062">
    <property type="protein sequence ID" value="GET39267.1"/>
    <property type="molecule type" value="Genomic_DNA"/>
</dbReference>
<comment type="caution">
    <text evidence="2">The sequence shown here is derived from an EMBL/GenBank/DDBJ whole genome shotgun (WGS) entry which is preliminary data.</text>
</comment>
<feature type="compositionally biased region" description="Basic and acidic residues" evidence="1">
    <location>
        <begin position="7"/>
        <end position="20"/>
    </location>
</feature>
<name>A0AAV3XIJ6_9CYAN</name>
<dbReference type="Proteomes" id="UP001050975">
    <property type="component" value="Unassembled WGS sequence"/>
</dbReference>
<evidence type="ECO:0000313" key="3">
    <source>
        <dbReference type="Proteomes" id="UP001050975"/>
    </source>
</evidence>
<evidence type="ECO:0000313" key="2">
    <source>
        <dbReference type="EMBL" id="GET39267.1"/>
    </source>
</evidence>
<keyword evidence="3" id="KW-1185">Reference proteome</keyword>
<gene>
    <name evidence="2" type="ORF">MiSe_40310</name>
</gene>
<feature type="region of interest" description="Disordered" evidence="1">
    <location>
        <begin position="1"/>
        <end position="32"/>
    </location>
</feature>
<evidence type="ECO:0000256" key="1">
    <source>
        <dbReference type="SAM" id="MobiDB-lite"/>
    </source>
</evidence>
<sequence>MTIKIYGESETRSPRGKENGSDSDSDYSDCLGSAQEDEANTLKNSYSDFYFF</sequence>
<protein>
    <submittedName>
        <fullName evidence="2">Uncharacterized protein</fullName>
    </submittedName>
</protein>